<keyword evidence="5" id="KW-0804">Transcription</keyword>
<feature type="domain" description="RNA polymerase sigma factor 70 region 4 type 2" evidence="8">
    <location>
        <begin position="108"/>
        <end position="157"/>
    </location>
</feature>
<dbReference type="InterPro" id="IPR014284">
    <property type="entry name" value="RNA_pol_sigma-70_dom"/>
</dbReference>
<dbReference type="AlphaFoldDB" id="A0A9E6Y311"/>
<feature type="compositionally biased region" description="Low complexity" evidence="6">
    <location>
        <begin position="168"/>
        <end position="177"/>
    </location>
</feature>
<proteinExistence type="inferred from homology"/>
<dbReference type="Gene3D" id="1.10.1740.10">
    <property type="match status" value="1"/>
</dbReference>
<comment type="similarity">
    <text evidence="1">Belongs to the sigma-70 factor family. ECF subfamily.</text>
</comment>
<dbReference type="NCBIfam" id="TIGR02937">
    <property type="entry name" value="sigma70-ECF"/>
    <property type="match status" value="1"/>
</dbReference>
<keyword evidence="3" id="KW-0731">Sigma factor</keyword>
<dbReference type="SUPFAM" id="SSF88659">
    <property type="entry name" value="Sigma3 and sigma4 domains of RNA polymerase sigma factors"/>
    <property type="match status" value="1"/>
</dbReference>
<dbReference type="Pfam" id="PF04542">
    <property type="entry name" value="Sigma70_r2"/>
    <property type="match status" value="1"/>
</dbReference>
<keyword evidence="2" id="KW-0805">Transcription regulation</keyword>
<dbReference type="PANTHER" id="PTHR43133:SF8">
    <property type="entry name" value="RNA POLYMERASE SIGMA FACTOR HI_1459-RELATED"/>
    <property type="match status" value="1"/>
</dbReference>
<dbReference type="InterPro" id="IPR013249">
    <property type="entry name" value="RNA_pol_sigma70_r4_t2"/>
</dbReference>
<protein>
    <submittedName>
        <fullName evidence="9">ECF RNA polymerase sigma factor SigE</fullName>
    </submittedName>
</protein>
<dbReference type="InterPro" id="IPR013324">
    <property type="entry name" value="RNA_pol_sigma_r3/r4-like"/>
</dbReference>
<dbReference type="SUPFAM" id="SSF88946">
    <property type="entry name" value="Sigma2 domain of RNA polymerase sigma factors"/>
    <property type="match status" value="1"/>
</dbReference>
<evidence type="ECO:0000313" key="9">
    <source>
        <dbReference type="EMBL" id="UGS39094.1"/>
    </source>
</evidence>
<name>A0A9E6Y311_9ACTN</name>
<dbReference type="Pfam" id="PF08281">
    <property type="entry name" value="Sigma70_r4_2"/>
    <property type="match status" value="1"/>
</dbReference>
<dbReference type="InterPro" id="IPR039425">
    <property type="entry name" value="RNA_pol_sigma-70-like"/>
</dbReference>
<dbReference type="Gene3D" id="1.10.10.10">
    <property type="entry name" value="Winged helix-like DNA-binding domain superfamily/Winged helix DNA-binding domain"/>
    <property type="match status" value="1"/>
</dbReference>
<reference evidence="9" key="1">
    <citation type="journal article" date="2022" name="Int. J. Syst. Evol. Microbiol.">
        <title>Pseudomonas aegrilactucae sp. nov. and Pseudomonas morbosilactucae sp. nov., pathogens causing bacterial rot of lettuce in Japan.</title>
        <authorList>
            <person name="Sawada H."/>
            <person name="Fujikawa T."/>
            <person name="Satou M."/>
        </authorList>
    </citation>
    <scope>NUCLEOTIDE SEQUENCE</scope>
    <source>
        <strain evidence="9">0166_1</strain>
    </source>
</reference>
<dbReference type="GO" id="GO:0003677">
    <property type="term" value="F:DNA binding"/>
    <property type="evidence" value="ECO:0007669"/>
    <property type="project" value="UniProtKB-KW"/>
</dbReference>
<dbReference type="EMBL" id="CP087164">
    <property type="protein sequence ID" value="UGS39094.1"/>
    <property type="molecule type" value="Genomic_DNA"/>
</dbReference>
<dbReference type="GO" id="GO:0006352">
    <property type="term" value="P:DNA-templated transcription initiation"/>
    <property type="evidence" value="ECO:0007669"/>
    <property type="project" value="InterPro"/>
</dbReference>
<evidence type="ECO:0000313" key="10">
    <source>
        <dbReference type="Proteomes" id="UP001162834"/>
    </source>
</evidence>
<dbReference type="Proteomes" id="UP001162834">
    <property type="component" value="Chromosome"/>
</dbReference>
<dbReference type="PANTHER" id="PTHR43133">
    <property type="entry name" value="RNA POLYMERASE ECF-TYPE SIGMA FACTO"/>
    <property type="match status" value="1"/>
</dbReference>
<evidence type="ECO:0000256" key="1">
    <source>
        <dbReference type="ARBA" id="ARBA00010641"/>
    </source>
</evidence>
<dbReference type="GO" id="GO:0016987">
    <property type="term" value="F:sigma factor activity"/>
    <property type="evidence" value="ECO:0007669"/>
    <property type="project" value="UniProtKB-KW"/>
</dbReference>
<accession>A0A9E6Y311</accession>
<dbReference type="InterPro" id="IPR036388">
    <property type="entry name" value="WH-like_DNA-bd_sf"/>
</dbReference>
<evidence type="ECO:0000256" key="4">
    <source>
        <dbReference type="ARBA" id="ARBA00023125"/>
    </source>
</evidence>
<keyword evidence="4" id="KW-0238">DNA-binding</keyword>
<dbReference type="KEGG" id="sbae:DSM104329_05526"/>
<dbReference type="InterPro" id="IPR007627">
    <property type="entry name" value="RNA_pol_sigma70_r2"/>
</dbReference>
<evidence type="ECO:0000259" key="7">
    <source>
        <dbReference type="Pfam" id="PF04542"/>
    </source>
</evidence>
<evidence type="ECO:0000259" key="8">
    <source>
        <dbReference type="Pfam" id="PF08281"/>
    </source>
</evidence>
<dbReference type="CDD" id="cd06171">
    <property type="entry name" value="Sigma70_r4"/>
    <property type="match status" value="1"/>
</dbReference>
<dbReference type="RefSeq" id="WP_259313101.1">
    <property type="nucleotide sequence ID" value="NZ_CP087164.1"/>
</dbReference>
<feature type="region of interest" description="Disordered" evidence="6">
    <location>
        <begin position="162"/>
        <end position="184"/>
    </location>
</feature>
<sequence length="184" mass="20266">MGSVRRLDPEHLGDHLDRLFRAAWAMCGRREDAEDLVQDTYARVLARPRLLRRDDDLGYLLQVLRNTHITRLRASARRPVSAPWPEDLEPADVRTSWDPQAALDVSALFAAISELPGDFRDTLVAVDVAGLSYGEAGRALGVPEATITTRLHRARRRVADMLSAQDVAPAAAPSSAPGRKDPGR</sequence>
<gene>
    <name evidence="9" type="primary">sigE</name>
    <name evidence="9" type="ORF">DSM104329_05526</name>
</gene>
<evidence type="ECO:0000256" key="2">
    <source>
        <dbReference type="ARBA" id="ARBA00023015"/>
    </source>
</evidence>
<organism evidence="9 10">
    <name type="scientific">Capillimicrobium parvum</name>
    <dbReference type="NCBI Taxonomy" id="2884022"/>
    <lineage>
        <taxon>Bacteria</taxon>
        <taxon>Bacillati</taxon>
        <taxon>Actinomycetota</taxon>
        <taxon>Thermoleophilia</taxon>
        <taxon>Solirubrobacterales</taxon>
        <taxon>Capillimicrobiaceae</taxon>
        <taxon>Capillimicrobium</taxon>
    </lineage>
</organism>
<evidence type="ECO:0000256" key="6">
    <source>
        <dbReference type="SAM" id="MobiDB-lite"/>
    </source>
</evidence>
<evidence type="ECO:0000256" key="5">
    <source>
        <dbReference type="ARBA" id="ARBA00023163"/>
    </source>
</evidence>
<dbReference type="InterPro" id="IPR013325">
    <property type="entry name" value="RNA_pol_sigma_r2"/>
</dbReference>
<evidence type="ECO:0000256" key="3">
    <source>
        <dbReference type="ARBA" id="ARBA00023082"/>
    </source>
</evidence>
<keyword evidence="10" id="KW-1185">Reference proteome</keyword>
<feature type="domain" description="RNA polymerase sigma-70 region 2" evidence="7">
    <location>
        <begin position="14"/>
        <end position="77"/>
    </location>
</feature>